<evidence type="ECO:0000313" key="1">
    <source>
        <dbReference type="EMBL" id="SER54649.1"/>
    </source>
</evidence>
<proteinExistence type="predicted"/>
<reference evidence="2" key="1">
    <citation type="submission" date="2016-10" db="EMBL/GenBank/DDBJ databases">
        <authorList>
            <person name="Varghese N."/>
            <person name="Submissions S."/>
        </authorList>
    </citation>
    <scope>NUCLEOTIDE SEQUENCE [LARGE SCALE GENOMIC DNA]</scope>
    <source>
        <strain evidence="2">DSM 15719</strain>
    </source>
</reference>
<dbReference type="AlphaFoldDB" id="A0A1H9Q3X9"/>
<sequence length="70" mass="8569">MGSNHVFFKELKYRYNKPIYYVIIVYQTTKTVLLKKNTNVNNYISTYNENNIYSYEKKHSNLFQRIVLHK</sequence>
<name>A0A1H9Q3X9_FLAFI</name>
<gene>
    <name evidence="1" type="ORF">SAMN05444355_11521</name>
</gene>
<dbReference type="Proteomes" id="UP000183658">
    <property type="component" value="Unassembled WGS sequence"/>
</dbReference>
<organism evidence="1 2">
    <name type="scientific">Flavobacterium frigoris</name>
    <dbReference type="NCBI Taxonomy" id="229204"/>
    <lineage>
        <taxon>Bacteria</taxon>
        <taxon>Pseudomonadati</taxon>
        <taxon>Bacteroidota</taxon>
        <taxon>Flavobacteriia</taxon>
        <taxon>Flavobacteriales</taxon>
        <taxon>Flavobacteriaceae</taxon>
        <taxon>Flavobacterium</taxon>
    </lineage>
</organism>
<keyword evidence="2" id="KW-1185">Reference proteome</keyword>
<protein>
    <submittedName>
        <fullName evidence="1">Uncharacterized protein</fullName>
    </submittedName>
</protein>
<evidence type="ECO:0000313" key="2">
    <source>
        <dbReference type="Proteomes" id="UP000183658"/>
    </source>
</evidence>
<dbReference type="EMBL" id="FOFZ01000015">
    <property type="protein sequence ID" value="SER54649.1"/>
    <property type="molecule type" value="Genomic_DNA"/>
</dbReference>
<accession>A0A1H9Q3X9</accession>